<dbReference type="PANTHER" id="PTHR32322:SF2">
    <property type="entry name" value="EAMA DOMAIN-CONTAINING PROTEIN"/>
    <property type="match status" value="1"/>
</dbReference>
<dbReference type="Proteomes" id="UP000320393">
    <property type="component" value="Unassembled WGS sequence"/>
</dbReference>
<evidence type="ECO:0000256" key="2">
    <source>
        <dbReference type="ARBA" id="ARBA00007362"/>
    </source>
</evidence>
<dbReference type="GO" id="GO:0016020">
    <property type="term" value="C:membrane"/>
    <property type="evidence" value="ECO:0007669"/>
    <property type="project" value="UniProtKB-SubCell"/>
</dbReference>
<evidence type="ECO:0000256" key="3">
    <source>
        <dbReference type="ARBA" id="ARBA00022692"/>
    </source>
</evidence>
<dbReference type="Pfam" id="PF00892">
    <property type="entry name" value="EamA"/>
    <property type="match status" value="2"/>
</dbReference>
<organism evidence="8 9">
    <name type="scientific">Candidatus Segetimicrobium genomatis</name>
    <dbReference type="NCBI Taxonomy" id="2569760"/>
    <lineage>
        <taxon>Bacteria</taxon>
        <taxon>Bacillati</taxon>
        <taxon>Candidatus Sysuimicrobiota</taxon>
        <taxon>Candidatus Sysuimicrobiia</taxon>
        <taxon>Candidatus Sysuimicrobiales</taxon>
        <taxon>Candidatus Segetimicrobiaceae</taxon>
        <taxon>Candidatus Segetimicrobium</taxon>
    </lineage>
</organism>
<evidence type="ECO:0000259" key="7">
    <source>
        <dbReference type="Pfam" id="PF00892"/>
    </source>
</evidence>
<feature type="transmembrane region" description="Helical" evidence="6">
    <location>
        <begin position="144"/>
        <end position="163"/>
    </location>
</feature>
<feature type="transmembrane region" description="Helical" evidence="6">
    <location>
        <begin position="266"/>
        <end position="287"/>
    </location>
</feature>
<feature type="transmembrane region" description="Helical" evidence="6">
    <location>
        <begin position="175"/>
        <end position="194"/>
    </location>
</feature>
<comment type="subcellular location">
    <subcellularLocation>
        <location evidence="1">Membrane</location>
        <topology evidence="1">Multi-pass membrane protein</topology>
    </subcellularLocation>
</comment>
<comment type="caution">
    <text evidence="8">The sequence shown here is derived from an EMBL/GenBank/DDBJ whole genome shotgun (WGS) entry which is preliminary data.</text>
</comment>
<accession>A0A537LSA8</accession>
<feature type="transmembrane region" description="Helical" evidence="6">
    <location>
        <begin position="229"/>
        <end position="254"/>
    </location>
</feature>
<dbReference type="PANTHER" id="PTHR32322">
    <property type="entry name" value="INNER MEMBRANE TRANSPORTER"/>
    <property type="match status" value="1"/>
</dbReference>
<dbReference type="InterPro" id="IPR000620">
    <property type="entry name" value="EamA_dom"/>
</dbReference>
<protein>
    <submittedName>
        <fullName evidence="8">DMT family transporter</fullName>
    </submittedName>
</protein>
<keyword evidence="4 6" id="KW-1133">Transmembrane helix</keyword>
<feature type="transmembrane region" description="Helical" evidence="6">
    <location>
        <begin position="118"/>
        <end position="137"/>
    </location>
</feature>
<dbReference type="InterPro" id="IPR050638">
    <property type="entry name" value="AA-Vitamin_Transporters"/>
</dbReference>
<evidence type="ECO:0000256" key="6">
    <source>
        <dbReference type="SAM" id="Phobius"/>
    </source>
</evidence>
<dbReference type="SUPFAM" id="SSF103481">
    <property type="entry name" value="Multidrug resistance efflux transporter EmrE"/>
    <property type="match status" value="2"/>
</dbReference>
<feature type="domain" description="EamA" evidence="7">
    <location>
        <begin position="236"/>
        <end position="350"/>
    </location>
</feature>
<evidence type="ECO:0000256" key="1">
    <source>
        <dbReference type="ARBA" id="ARBA00004141"/>
    </source>
</evidence>
<dbReference type="InterPro" id="IPR037185">
    <property type="entry name" value="EmrE-like"/>
</dbReference>
<evidence type="ECO:0000256" key="4">
    <source>
        <dbReference type="ARBA" id="ARBA00022989"/>
    </source>
</evidence>
<evidence type="ECO:0000313" key="9">
    <source>
        <dbReference type="Proteomes" id="UP000320393"/>
    </source>
</evidence>
<comment type="similarity">
    <text evidence="2">Belongs to the EamA transporter family.</text>
</comment>
<name>A0A537LSA8_9BACT</name>
<gene>
    <name evidence="8" type="ORF">E6H02_07455</name>
</gene>
<keyword evidence="3 6" id="KW-0812">Transmembrane</keyword>
<dbReference type="EMBL" id="VBAM01000264">
    <property type="protein sequence ID" value="TMJ10913.1"/>
    <property type="molecule type" value="Genomic_DNA"/>
</dbReference>
<feature type="transmembrane region" description="Helical" evidence="6">
    <location>
        <begin position="299"/>
        <end position="318"/>
    </location>
</feature>
<keyword evidence="5 6" id="KW-0472">Membrane</keyword>
<sequence length="351" mass="36104">MDDGPDPHGARVPHEGFPRGSRRDVLALHALTSIPEDRANHTRRILRACRTGKECFASPVEDGAGREGRIGLPVDIARDPAGAERRAAGSIASLLVLAVVWGGSIPLTKLGLRHFPPLTLTALRYLVAAPVFLAVLVRRPLPPARALAAAGALGALGIGVGQVSQTLGVLRTTASAATVISATIPLLVVVFAAIRLRQPVEVRQAAGLAVAFGGIGCVVIGNPDRIAPAFAAASLIGDALVLLSAVAVALYYVLSTELAARYSVTTVAALTSLAGAGAVTPIAAWELRHAAVTVTPEGVAVVLYLAILVTAVGIWVWLHALRRLPASTAAALQYLQPLVGVAASAALFGDR</sequence>
<feature type="transmembrane region" description="Helical" evidence="6">
    <location>
        <begin position="206"/>
        <end position="223"/>
    </location>
</feature>
<evidence type="ECO:0000313" key="8">
    <source>
        <dbReference type="EMBL" id="TMJ10913.1"/>
    </source>
</evidence>
<feature type="domain" description="EamA" evidence="7">
    <location>
        <begin position="93"/>
        <end position="219"/>
    </location>
</feature>
<dbReference type="AlphaFoldDB" id="A0A537LSA8"/>
<reference evidence="8 9" key="1">
    <citation type="journal article" date="2019" name="Nat. Microbiol.">
        <title>Mediterranean grassland soil C-N compound turnover is dependent on rainfall and depth, and is mediated by genomically divergent microorganisms.</title>
        <authorList>
            <person name="Diamond S."/>
            <person name="Andeer P.F."/>
            <person name="Li Z."/>
            <person name="Crits-Christoph A."/>
            <person name="Burstein D."/>
            <person name="Anantharaman K."/>
            <person name="Lane K.R."/>
            <person name="Thomas B.C."/>
            <person name="Pan C."/>
            <person name="Northen T.R."/>
            <person name="Banfield J.F."/>
        </authorList>
    </citation>
    <scope>NUCLEOTIDE SEQUENCE [LARGE SCALE GENOMIC DNA]</scope>
    <source>
        <strain evidence="8">NP_5</strain>
    </source>
</reference>
<feature type="non-terminal residue" evidence="8">
    <location>
        <position position="351"/>
    </location>
</feature>
<feature type="transmembrane region" description="Helical" evidence="6">
    <location>
        <begin position="87"/>
        <end position="106"/>
    </location>
</feature>
<evidence type="ECO:0000256" key="5">
    <source>
        <dbReference type="ARBA" id="ARBA00023136"/>
    </source>
</evidence>
<proteinExistence type="inferred from homology"/>